<evidence type="ECO:0000313" key="1">
    <source>
        <dbReference type="EMBL" id="PEH40451.1"/>
    </source>
</evidence>
<accession>A0A2A7SA54</accession>
<protein>
    <submittedName>
        <fullName evidence="1">Transcriptional regulator</fullName>
    </submittedName>
</protein>
<proteinExistence type="predicted"/>
<sequence length="75" mass="8986">MAANRQYSDLPQQEFLRYAMEQLEMTRDEFAARVSVARRTLDKWLLPSESPDFRSMPDMGRSYVQEILEWQNKKV</sequence>
<organism evidence="1 2">
    <name type="scientific">Burkholderia gladioli</name>
    <name type="common">Pseudomonas marginata</name>
    <name type="synonym">Phytomonas marginata</name>
    <dbReference type="NCBI Taxonomy" id="28095"/>
    <lineage>
        <taxon>Bacteria</taxon>
        <taxon>Pseudomonadati</taxon>
        <taxon>Pseudomonadota</taxon>
        <taxon>Betaproteobacteria</taxon>
        <taxon>Burkholderiales</taxon>
        <taxon>Burkholderiaceae</taxon>
        <taxon>Burkholderia</taxon>
    </lineage>
</organism>
<dbReference type="EMBL" id="PDDY01000003">
    <property type="protein sequence ID" value="PEH40451.1"/>
    <property type="molecule type" value="Genomic_DNA"/>
</dbReference>
<reference evidence="2" key="1">
    <citation type="submission" date="2017-09" db="EMBL/GenBank/DDBJ databases">
        <title>FDA dAtabase for Regulatory Grade micrObial Sequences (FDA-ARGOS): Supporting development and validation of Infectious Disease Dx tests.</title>
        <authorList>
            <person name="Minogue T."/>
            <person name="Wolcott M."/>
            <person name="Wasieloski L."/>
            <person name="Aguilar W."/>
            <person name="Moore D."/>
            <person name="Tallon L."/>
            <person name="Sadzewicz L."/>
            <person name="Ott S."/>
            <person name="Zhao X."/>
            <person name="Nagaraj S."/>
            <person name="Vavikolanu K."/>
            <person name="Aluvathingal J."/>
            <person name="Nadendla S."/>
            <person name="Sichtig H."/>
        </authorList>
    </citation>
    <scope>NUCLEOTIDE SEQUENCE [LARGE SCALE GENOMIC DNA]</scope>
    <source>
        <strain evidence="2">FDAARGOS_390</strain>
    </source>
</reference>
<dbReference type="AlphaFoldDB" id="A0A2A7SA54"/>
<evidence type="ECO:0000313" key="2">
    <source>
        <dbReference type="Proteomes" id="UP000220629"/>
    </source>
</evidence>
<name>A0A2A7SA54_BURGA</name>
<gene>
    <name evidence="1" type="ORF">CRM94_17190</name>
</gene>
<dbReference type="Proteomes" id="UP000220629">
    <property type="component" value="Unassembled WGS sequence"/>
</dbReference>
<comment type="caution">
    <text evidence="1">The sequence shown here is derived from an EMBL/GenBank/DDBJ whole genome shotgun (WGS) entry which is preliminary data.</text>
</comment>